<evidence type="ECO:0000256" key="1">
    <source>
        <dbReference type="SAM" id="MobiDB-lite"/>
    </source>
</evidence>
<accession>A0ABN7ABE9</accession>
<evidence type="ECO:0000313" key="3">
    <source>
        <dbReference type="Proteomes" id="UP001307889"/>
    </source>
</evidence>
<feature type="region of interest" description="Disordered" evidence="1">
    <location>
        <begin position="51"/>
        <end position="94"/>
    </location>
</feature>
<protein>
    <submittedName>
        <fullName evidence="2">Uncharacterized protein</fullName>
    </submittedName>
</protein>
<proteinExistence type="predicted"/>
<organism evidence="2 3">
    <name type="scientific">Nesidiocoris tenuis</name>
    <dbReference type="NCBI Taxonomy" id="355587"/>
    <lineage>
        <taxon>Eukaryota</taxon>
        <taxon>Metazoa</taxon>
        <taxon>Ecdysozoa</taxon>
        <taxon>Arthropoda</taxon>
        <taxon>Hexapoda</taxon>
        <taxon>Insecta</taxon>
        <taxon>Pterygota</taxon>
        <taxon>Neoptera</taxon>
        <taxon>Paraneoptera</taxon>
        <taxon>Hemiptera</taxon>
        <taxon>Heteroptera</taxon>
        <taxon>Panheteroptera</taxon>
        <taxon>Cimicomorpha</taxon>
        <taxon>Miridae</taxon>
        <taxon>Dicyphina</taxon>
        <taxon>Nesidiocoris</taxon>
    </lineage>
</organism>
<keyword evidence="3" id="KW-1185">Reference proteome</keyword>
<gene>
    <name evidence="2" type="ORF">NTJ_00977</name>
</gene>
<dbReference type="Proteomes" id="UP001307889">
    <property type="component" value="Chromosome 1"/>
</dbReference>
<name>A0ABN7ABE9_9HEMI</name>
<evidence type="ECO:0000313" key="2">
    <source>
        <dbReference type="EMBL" id="BES88171.1"/>
    </source>
</evidence>
<reference evidence="2 3" key="1">
    <citation type="submission" date="2023-09" db="EMBL/GenBank/DDBJ databases">
        <title>Nesidiocoris tenuis whole genome shotgun sequence.</title>
        <authorList>
            <person name="Shibata T."/>
            <person name="Shimoda M."/>
            <person name="Kobayashi T."/>
            <person name="Uehara T."/>
        </authorList>
    </citation>
    <scope>NUCLEOTIDE SEQUENCE [LARGE SCALE GENOMIC DNA]</scope>
    <source>
        <strain evidence="2 3">Japan</strain>
    </source>
</reference>
<sequence length="171" mass="19784">MCVIQRTVSPGNLFLFWRSEQPPNLQWREPRAKAARTSMNHRRRIILARRSGAAFTDRGMRHDRGGIRSGRNDRPRLPQSPAHNRPDQRRKGMAPVERVGKYSNTRLPHVTDYRGVLWNKVPDRSVTIGPSTLGAKRLIRLIRRISSKFPQQRMETECCICASANPRIFTF</sequence>
<feature type="compositionally biased region" description="Basic and acidic residues" evidence="1">
    <location>
        <begin position="58"/>
        <end position="76"/>
    </location>
</feature>
<dbReference type="EMBL" id="AP028909">
    <property type="protein sequence ID" value="BES88171.1"/>
    <property type="molecule type" value="Genomic_DNA"/>
</dbReference>